<dbReference type="RefSeq" id="YP_009790026.1">
    <property type="nucleotide sequence ID" value="NC_047821.1"/>
</dbReference>
<organism evidence="1 2">
    <name type="scientific">Marinomonas phage CPP1m</name>
    <dbReference type="NCBI Taxonomy" id="1965370"/>
    <lineage>
        <taxon>Viruses</taxon>
        <taxon>Duplodnaviria</taxon>
        <taxon>Heunggongvirae</taxon>
        <taxon>Uroviricota</taxon>
        <taxon>Caudoviricetes</taxon>
        <taxon>Autographivirales</taxon>
        <taxon>Autosignataviridae</taxon>
        <taxon>Colwellvirinae</taxon>
        <taxon>Murciavirus</taxon>
        <taxon>Murciavirus CPP1m</taxon>
    </lineage>
</organism>
<reference evidence="2" key="1">
    <citation type="submission" date="2017-02" db="EMBL/GenBank/DDBJ databases">
        <authorList>
            <person name="Lucas-Elio P."/>
            <person name="Silas S."/>
            <person name="Fire A.Z."/>
            <person name="Sanchez-Amat A."/>
        </authorList>
    </citation>
    <scope>NUCLEOTIDE SEQUENCE [LARGE SCALE GENOMIC DNA]</scope>
</reference>
<proteinExistence type="predicted"/>
<dbReference type="GeneID" id="54980180"/>
<sequence>MAVAAAPAAISTMTAISTAVSVAATIQAQRQASAQASAMKAAQAEKNEQIVESTVANYDQMSEQELSVQEQSLQESLQTQKDYIASKGRVNVMSAAMGTGGQSVASQLQDLERVRYGNYSSILQDKQAQLDNIADSAENARYQGAAAQDRTAITRPSTASTLLAVGSTAAQGYSNYLSTGV</sequence>
<dbReference type="InterPro" id="IPR038996">
    <property type="entry name" value="Gp14"/>
</dbReference>
<evidence type="ECO:0000313" key="2">
    <source>
        <dbReference type="Proteomes" id="UP000224896"/>
    </source>
</evidence>
<accession>A0A1W5S104</accession>
<dbReference type="EMBL" id="KY626176">
    <property type="protein sequence ID" value="ARB11256.1"/>
    <property type="molecule type" value="Genomic_DNA"/>
</dbReference>
<dbReference type="Proteomes" id="UP000224896">
    <property type="component" value="Segment"/>
</dbReference>
<keyword evidence="2" id="KW-1185">Reference proteome</keyword>
<dbReference type="Pfam" id="PF24072">
    <property type="entry name" value="T7_gp14"/>
    <property type="match status" value="1"/>
</dbReference>
<protein>
    <submittedName>
        <fullName evidence="1">Putative internal virion protein A</fullName>
    </submittedName>
</protein>
<name>A0A1W5S104_9CAUD</name>
<dbReference type="KEGG" id="vg:54980180"/>
<evidence type="ECO:0000313" key="1">
    <source>
        <dbReference type="EMBL" id="ARB11256.1"/>
    </source>
</evidence>